<accession>A0A1S0TH77</accession>
<dbReference type="KEGG" id="loa:LOAG_14671"/>
<dbReference type="AlphaFoldDB" id="A0A1S0TH77"/>
<name>A0A1S0TH77_LOALO</name>
<sequence length="128" mass="14999">MWSHLFSNNHSFDCVFHFSTTVKVNYGNICFIYIFGKFIDIDILCEVEINSYGICFVASVEVLLIEEDDQCHHISANDLEEYLAHSLTSTFTWYLYDSTIKLQFQSNTIQFAFFFQDKNRTGCLLPYL</sequence>
<protein>
    <submittedName>
        <fullName evidence="1">Uncharacterized protein</fullName>
    </submittedName>
</protein>
<gene>
    <name evidence="1" type="ORF">LOAG_14671</name>
</gene>
<dbReference type="GeneID" id="9952154"/>
<evidence type="ECO:0000313" key="1">
    <source>
        <dbReference type="EMBL" id="EFO13855.1"/>
    </source>
</evidence>
<feature type="non-terminal residue" evidence="1">
    <location>
        <position position="128"/>
    </location>
</feature>
<dbReference type="RefSeq" id="XP_003150214.1">
    <property type="nucleotide sequence ID" value="XM_003150166.1"/>
</dbReference>
<proteinExistence type="predicted"/>
<reference evidence="1" key="1">
    <citation type="submission" date="2012-04" db="EMBL/GenBank/DDBJ databases">
        <title>The Genome Sequence of Loa loa.</title>
        <authorList>
            <consortium name="The Broad Institute Genome Sequencing Platform"/>
            <consortium name="Broad Institute Genome Sequencing Center for Infectious Disease"/>
            <person name="Nutman T.B."/>
            <person name="Fink D.L."/>
            <person name="Russ C."/>
            <person name="Young S."/>
            <person name="Zeng Q."/>
            <person name="Gargeya S."/>
            <person name="Alvarado L."/>
            <person name="Berlin A."/>
            <person name="Chapman S.B."/>
            <person name="Chen Z."/>
            <person name="Freedman E."/>
            <person name="Gellesch M."/>
            <person name="Goldberg J."/>
            <person name="Griggs A."/>
            <person name="Gujja S."/>
            <person name="Heilman E.R."/>
            <person name="Heiman D."/>
            <person name="Howarth C."/>
            <person name="Mehta T."/>
            <person name="Neiman D."/>
            <person name="Pearson M."/>
            <person name="Roberts A."/>
            <person name="Saif S."/>
            <person name="Shea T."/>
            <person name="Shenoy N."/>
            <person name="Sisk P."/>
            <person name="Stolte C."/>
            <person name="Sykes S."/>
            <person name="White J."/>
            <person name="Yandava C."/>
            <person name="Haas B."/>
            <person name="Henn M.R."/>
            <person name="Nusbaum C."/>
            <person name="Birren B."/>
        </authorList>
    </citation>
    <scope>NUCLEOTIDE SEQUENCE [LARGE SCALE GENOMIC DNA]</scope>
</reference>
<dbReference type="EMBL" id="JH712091">
    <property type="protein sequence ID" value="EFO13855.1"/>
    <property type="molecule type" value="Genomic_DNA"/>
</dbReference>
<dbReference type="CTD" id="9952154"/>
<organism evidence="1">
    <name type="scientific">Loa loa</name>
    <name type="common">Eye worm</name>
    <name type="synonym">Filaria loa</name>
    <dbReference type="NCBI Taxonomy" id="7209"/>
    <lineage>
        <taxon>Eukaryota</taxon>
        <taxon>Metazoa</taxon>
        <taxon>Ecdysozoa</taxon>
        <taxon>Nematoda</taxon>
        <taxon>Chromadorea</taxon>
        <taxon>Rhabditida</taxon>
        <taxon>Spirurina</taxon>
        <taxon>Spiruromorpha</taxon>
        <taxon>Filarioidea</taxon>
        <taxon>Onchocercidae</taxon>
        <taxon>Loa</taxon>
    </lineage>
</organism>
<dbReference type="InParanoid" id="A0A1S0TH77"/>